<dbReference type="GO" id="GO:0019478">
    <property type="term" value="P:D-amino acid catabolic process"/>
    <property type="evidence" value="ECO:0007669"/>
    <property type="project" value="UniProtKB-UniRule"/>
</dbReference>
<comment type="similarity">
    <text evidence="4">Belongs to the DtdA deacylase family.</text>
</comment>
<keyword evidence="1 4" id="KW-0479">Metal-binding</keyword>
<organism evidence="5 6">
    <name type="scientific">Methanococcoides vulcani</name>
    <dbReference type="NCBI Taxonomy" id="1353158"/>
    <lineage>
        <taxon>Archaea</taxon>
        <taxon>Methanobacteriati</taxon>
        <taxon>Methanobacteriota</taxon>
        <taxon>Stenosarchaea group</taxon>
        <taxon>Methanomicrobia</taxon>
        <taxon>Methanosarcinales</taxon>
        <taxon>Methanosarcinaceae</taxon>
        <taxon>Methanococcoides</taxon>
    </lineage>
</organism>
<accession>A0A1H9Z215</accession>
<evidence type="ECO:0000256" key="3">
    <source>
        <dbReference type="ARBA" id="ARBA00022833"/>
    </source>
</evidence>
<evidence type="ECO:0000256" key="2">
    <source>
        <dbReference type="ARBA" id="ARBA00022801"/>
    </source>
</evidence>
<reference evidence="6" key="1">
    <citation type="submission" date="2016-10" db="EMBL/GenBank/DDBJ databases">
        <authorList>
            <person name="Varghese N."/>
            <person name="Submissions S."/>
        </authorList>
    </citation>
    <scope>NUCLEOTIDE SEQUENCE [LARGE SCALE GENOMIC DNA]</scope>
    <source>
        <strain evidence="6">SLH 33</strain>
    </source>
</reference>
<evidence type="ECO:0000256" key="4">
    <source>
        <dbReference type="HAMAP-Rule" id="MF_00562"/>
    </source>
</evidence>
<dbReference type="HAMAP" id="MF_00562">
    <property type="entry name" value="Deacylase_DtdA"/>
    <property type="match status" value="1"/>
</dbReference>
<evidence type="ECO:0000256" key="1">
    <source>
        <dbReference type="ARBA" id="ARBA00022723"/>
    </source>
</evidence>
<sequence length="479" mass="53447">MQTTIDKESSTNIIIICSTVDMAGQNIKDHLLRLREWSRLELPPGIIEDLSEVYESGNFRIVEVNIHHIYLENIDEKLKKAGLPCDLIIFASKHRSADGRRLLTSHFTGNPGSADFGGNPGELAKAAPFALRSILLSMSEMVGDIDYDVSMESTHHGPSDLNVPSVYAEIGSSESEWVDTAAGDIVARAILAVEPVKCPVAIGFGGGHYAARQTNLIFSSDVTFGHNFPNYQIQNVDGAMFRQAVERSGADLVYCDRKSMSSGDRKKIRDLADSSGLELLRESDIREMRGVRWDDFRIFLHKVKEHDLLGRVKFSEGIRKRLGEVALTGSGMDAMSVTTVRVDQELIKLAKSVDIAALKNVLQNSNIVYFELEDATVSNVFFTFWKQDAEDFLTFLVNECIKILKGRYDTEYVFDENVLYITDDRFNPDLARKMGVPPGPMFGKLANGESVIIDGRTIGPEMVRERTKKSFVLITQSFE</sequence>
<dbReference type="InterPro" id="IPR018033">
    <property type="entry name" value="Deacylase_DtdA_archaea"/>
</dbReference>
<proteinExistence type="inferred from homology"/>
<comment type="catalytic activity">
    <reaction evidence="4">
        <text>glycyl-tRNA(Ala) + H2O = tRNA(Ala) + glycine + H(+)</text>
        <dbReference type="Rhea" id="RHEA:53744"/>
        <dbReference type="Rhea" id="RHEA-COMP:9657"/>
        <dbReference type="Rhea" id="RHEA-COMP:13640"/>
        <dbReference type="ChEBI" id="CHEBI:15377"/>
        <dbReference type="ChEBI" id="CHEBI:15378"/>
        <dbReference type="ChEBI" id="CHEBI:57305"/>
        <dbReference type="ChEBI" id="CHEBI:78442"/>
        <dbReference type="ChEBI" id="CHEBI:78522"/>
        <dbReference type="EC" id="3.1.1.96"/>
    </reaction>
</comment>
<dbReference type="EC" id="3.1.1.96" evidence="4"/>
<evidence type="ECO:0000313" key="5">
    <source>
        <dbReference type="EMBL" id="SES75544.1"/>
    </source>
</evidence>
<keyword evidence="3 4" id="KW-0862">Zinc</keyword>
<comment type="function">
    <text evidence="4">D-aminoacyl-tRNA deacylase with broad substrate specificity. By recycling D-aminoacyl-tRNA to D-amino acids and free tRNA molecules, this enzyme counteracts the toxicity associated with the formation of D-aminoacyl-tRNA entities in vivo.</text>
</comment>
<dbReference type="PANTHER" id="PTHR34667">
    <property type="entry name" value="D-AMINOACYL-TRNA DEACYLASE"/>
    <property type="match status" value="1"/>
</dbReference>
<dbReference type="Gene3D" id="3.40.630.50">
    <property type="entry name" value="AF0625-like"/>
    <property type="match status" value="1"/>
</dbReference>
<dbReference type="GO" id="GO:0008270">
    <property type="term" value="F:zinc ion binding"/>
    <property type="evidence" value="ECO:0007669"/>
    <property type="project" value="UniProtKB-UniRule"/>
</dbReference>
<dbReference type="GO" id="GO:0051499">
    <property type="term" value="F:D-aminoacyl-tRNA deacylase activity"/>
    <property type="evidence" value="ECO:0007669"/>
    <property type="project" value="UniProtKB-UniRule"/>
</dbReference>
<keyword evidence="6" id="KW-1185">Reference proteome</keyword>
<dbReference type="InterPro" id="IPR007508">
    <property type="entry name" value="DtdA"/>
</dbReference>
<dbReference type="GO" id="GO:0106026">
    <property type="term" value="F:Gly-tRNA(Ala) deacylase activity"/>
    <property type="evidence" value="ECO:0007669"/>
    <property type="project" value="RHEA"/>
</dbReference>
<evidence type="ECO:0000313" key="6">
    <source>
        <dbReference type="Proteomes" id="UP000243338"/>
    </source>
</evidence>
<dbReference type="OrthoDB" id="9863at2157"/>
<keyword evidence="2 4" id="KW-0378">Hydrolase</keyword>
<protein>
    <recommendedName>
        <fullName evidence="4">D-aminoacyl-tRNA deacylase</fullName>
        <ecNumber evidence="4">3.1.1.96</ecNumber>
    </recommendedName>
</protein>
<dbReference type="STRING" id="1353158.SAMN04488587_0812"/>
<comment type="catalytic activity">
    <reaction evidence="4">
        <text>a D-aminoacyl-tRNA + H2O = a tRNA + a D-alpha-amino acid + H(+)</text>
        <dbReference type="Rhea" id="RHEA:13953"/>
        <dbReference type="Rhea" id="RHEA-COMP:10123"/>
        <dbReference type="Rhea" id="RHEA-COMP:10124"/>
        <dbReference type="ChEBI" id="CHEBI:15377"/>
        <dbReference type="ChEBI" id="CHEBI:15378"/>
        <dbReference type="ChEBI" id="CHEBI:59871"/>
        <dbReference type="ChEBI" id="CHEBI:78442"/>
        <dbReference type="ChEBI" id="CHEBI:79333"/>
        <dbReference type="EC" id="3.1.1.96"/>
    </reaction>
</comment>
<dbReference type="EMBL" id="FOHQ01000002">
    <property type="protein sequence ID" value="SES75544.1"/>
    <property type="molecule type" value="Genomic_DNA"/>
</dbReference>
<gene>
    <name evidence="4" type="primary">dtdA</name>
    <name evidence="5" type="ORF">SAMN04488587_0812</name>
</gene>
<dbReference type="RefSeq" id="WP_091689277.1">
    <property type="nucleotide sequence ID" value="NZ_CAAGSJ010000001.1"/>
</dbReference>
<dbReference type="PANTHER" id="PTHR34667:SF1">
    <property type="entry name" value="D-AMINOACYL-TRNA DEACYLASE"/>
    <property type="match status" value="1"/>
</dbReference>
<dbReference type="Pfam" id="PF04414">
    <property type="entry name" value="tRNA_deacylase"/>
    <property type="match status" value="1"/>
</dbReference>
<name>A0A1H9Z215_9EURY</name>
<dbReference type="SUPFAM" id="SSF142535">
    <property type="entry name" value="AF0625-like"/>
    <property type="match status" value="1"/>
</dbReference>
<dbReference type="Gene3D" id="3.40.50.10700">
    <property type="entry name" value="AF0625-like"/>
    <property type="match status" value="1"/>
</dbReference>
<dbReference type="Proteomes" id="UP000243338">
    <property type="component" value="Unassembled WGS sequence"/>
</dbReference>
<comment type="cofactor">
    <cofactor evidence="4">
        <name>Zn(2+)</name>
        <dbReference type="ChEBI" id="CHEBI:29105"/>
    </cofactor>
    <text evidence="4">Binds 2 Zn(2+) ions per subunit.</text>
</comment>
<dbReference type="AlphaFoldDB" id="A0A1H9Z215"/>
<comment type="subunit">
    <text evidence="4">Monomer.</text>
</comment>